<organism evidence="1 2">
    <name type="scientific">Helicobacter gastrocanis</name>
    <dbReference type="NCBI Taxonomy" id="2849641"/>
    <lineage>
        <taxon>Bacteria</taxon>
        <taxon>Pseudomonadati</taxon>
        <taxon>Campylobacterota</taxon>
        <taxon>Epsilonproteobacteria</taxon>
        <taxon>Campylobacterales</taxon>
        <taxon>Helicobacteraceae</taxon>
        <taxon>Helicobacter</taxon>
    </lineage>
</organism>
<evidence type="ECO:0000313" key="2">
    <source>
        <dbReference type="Proteomes" id="UP000826775"/>
    </source>
</evidence>
<name>A0ABN6I6L0_9HELI</name>
<sequence>MIKHKFKGIATKYLDNHLVYHNFVNFAKEDPKETILFKHIQNSECISLSKEISKRECLGLVG</sequence>
<dbReference type="Proteomes" id="UP000826775">
    <property type="component" value="Chromosome"/>
</dbReference>
<protein>
    <submittedName>
        <fullName evidence="1">IS1595 family transposase</fullName>
    </submittedName>
</protein>
<accession>A0ABN6I6L0</accession>
<gene>
    <name evidence="1" type="ORF">NHP190003_15110</name>
</gene>
<keyword evidence="2" id="KW-1185">Reference proteome</keyword>
<reference evidence="1 2" key="1">
    <citation type="submission" date="2021-07" db="EMBL/GenBank/DDBJ databases">
        <title>Novel Helicobacter sp. Isolated from a dog.</title>
        <authorList>
            <person name="Rimbara E."/>
            <person name="Suzuki M."/>
        </authorList>
    </citation>
    <scope>NUCLEOTIDE SEQUENCE [LARGE SCALE GENOMIC DNA]</scope>
    <source>
        <strain evidence="2">NHP19-003</strain>
    </source>
</reference>
<dbReference type="EMBL" id="AP024814">
    <property type="protein sequence ID" value="BCZ18229.1"/>
    <property type="molecule type" value="Genomic_DNA"/>
</dbReference>
<proteinExistence type="predicted"/>
<evidence type="ECO:0000313" key="1">
    <source>
        <dbReference type="EMBL" id="BCZ18229.1"/>
    </source>
</evidence>